<dbReference type="AlphaFoldDB" id="E3CVY3"/>
<dbReference type="EMBL" id="CM001022">
    <property type="protein sequence ID" value="EFQ24238.1"/>
    <property type="molecule type" value="Genomic_DNA"/>
</dbReference>
<evidence type="ECO:0000313" key="3">
    <source>
        <dbReference type="Proteomes" id="UP000005096"/>
    </source>
</evidence>
<dbReference type="SUPFAM" id="SSF81593">
    <property type="entry name" value="Nucleotidyltransferase substrate binding subunit/domain"/>
    <property type="match status" value="1"/>
</dbReference>
<reference evidence="2 3" key="1">
    <citation type="journal article" date="2010" name="Stand. Genomic Sci.">
        <title>Non-contiguous finished genome sequence of Aminomonas paucivorans type strain (GLU-3).</title>
        <authorList>
            <person name="Pitluck S."/>
            <person name="Yasawong M."/>
            <person name="Held B."/>
            <person name="Lapidus A."/>
            <person name="Nolan M."/>
            <person name="Copeland A."/>
            <person name="Lucas S."/>
            <person name="Del Rio T.G."/>
            <person name="Tice H."/>
            <person name="Cheng J.F."/>
            <person name="Chertkov O."/>
            <person name="Goodwin L."/>
            <person name="Tapia R."/>
            <person name="Han C."/>
            <person name="Liolios K."/>
            <person name="Ivanova N."/>
            <person name="Mavromatis K."/>
            <person name="Ovchinnikova G."/>
            <person name="Pati A."/>
            <person name="Chen A."/>
            <person name="Palaniappan K."/>
            <person name="Land M."/>
            <person name="Hauser L."/>
            <person name="Chang Y.J."/>
            <person name="Jeffries C.D."/>
            <person name="Pukall R."/>
            <person name="Spring S."/>
            <person name="Rohde M."/>
            <person name="Sikorski J."/>
            <person name="Goker M."/>
            <person name="Woyke T."/>
            <person name="Bristow J."/>
            <person name="Eisen J.A."/>
            <person name="Markowitz V."/>
            <person name="Hugenholtz P."/>
            <person name="Kyrpides N.C."/>
            <person name="Klenk H.P."/>
        </authorList>
    </citation>
    <scope>NUCLEOTIDE SEQUENCE [LARGE SCALE GENOMIC DNA]</scope>
    <source>
        <strain evidence="2 3">DSM 12260</strain>
    </source>
</reference>
<dbReference type="PaxDb" id="584708-Apau_1822"/>
<dbReference type="STRING" id="584708.Apau_1822"/>
<dbReference type="eggNOG" id="COG1708">
    <property type="taxonomic scope" value="Bacteria"/>
</dbReference>
<dbReference type="InterPro" id="IPR010235">
    <property type="entry name" value="HepT"/>
</dbReference>
<name>E3CVY3_9BACT</name>
<protein>
    <submittedName>
        <fullName evidence="2">Nucleotidyltransferase substrate binding protein, HI0074 family</fullName>
    </submittedName>
</protein>
<keyword evidence="2" id="KW-0808">Transferase</keyword>
<accession>E3CVY3</accession>
<dbReference type="RefSeq" id="WP_006301467.1">
    <property type="nucleotide sequence ID" value="NZ_CM001022.1"/>
</dbReference>
<gene>
    <name evidence="2" type="ORF">Apau_1822</name>
</gene>
<keyword evidence="1" id="KW-0175">Coiled coil</keyword>
<dbReference type="Proteomes" id="UP000005096">
    <property type="component" value="Chromosome"/>
</dbReference>
<sequence length="149" mass="17118">MTILSRPPLDLTALRNALSQLDRALEFHERAAQEGQDELAEQLRAACIQAFEFTYELSWKMLRRYGALTEPNPQEVKSLPFPDLIRWGCERGLVLSDWTAWMAYREARGTTSHTYDGAKAQAVFAVIPAFRDEARFLLARLEERIAWST</sequence>
<dbReference type="GO" id="GO:0016740">
    <property type="term" value="F:transferase activity"/>
    <property type="evidence" value="ECO:0007669"/>
    <property type="project" value="UniProtKB-KW"/>
</dbReference>
<dbReference type="NCBIfam" id="TIGR01987">
    <property type="entry name" value="HI0074"/>
    <property type="match status" value="1"/>
</dbReference>
<proteinExistence type="predicted"/>
<keyword evidence="3" id="KW-1185">Reference proteome</keyword>
<organism evidence="2 3">
    <name type="scientific">Aminomonas paucivorans DSM 12260</name>
    <dbReference type="NCBI Taxonomy" id="584708"/>
    <lineage>
        <taxon>Bacteria</taxon>
        <taxon>Thermotogati</taxon>
        <taxon>Synergistota</taxon>
        <taxon>Synergistia</taxon>
        <taxon>Synergistales</taxon>
        <taxon>Synergistaceae</taxon>
        <taxon>Aminomonas</taxon>
    </lineage>
</organism>
<evidence type="ECO:0000313" key="2">
    <source>
        <dbReference type="EMBL" id="EFQ24238.1"/>
    </source>
</evidence>
<evidence type="ECO:0000256" key="1">
    <source>
        <dbReference type="SAM" id="Coils"/>
    </source>
</evidence>
<dbReference type="Gene3D" id="1.20.120.330">
    <property type="entry name" value="Nucleotidyltransferases domain 2"/>
    <property type="match status" value="1"/>
</dbReference>
<feature type="coiled-coil region" evidence="1">
    <location>
        <begin position="11"/>
        <end position="45"/>
    </location>
</feature>
<dbReference type="HOGENOM" id="CLU_118479_0_0_0"/>
<dbReference type="Pfam" id="PF08780">
    <property type="entry name" value="NTase_sub_bind"/>
    <property type="match status" value="1"/>
</dbReference>